<name>M4ZD49_9BRAD</name>
<dbReference type="STRING" id="1245469.S58_56970"/>
<evidence type="ECO:0000256" key="7">
    <source>
        <dbReference type="ARBA" id="ARBA00022840"/>
    </source>
</evidence>
<dbReference type="Proteomes" id="UP000011841">
    <property type="component" value="Chromosome"/>
</dbReference>
<dbReference type="KEGG" id="aol:S58_56970"/>
<dbReference type="OrthoDB" id="7297573at2"/>
<dbReference type="EMBL" id="AP012603">
    <property type="protein sequence ID" value="BAM91674.1"/>
    <property type="molecule type" value="Genomic_DNA"/>
</dbReference>
<evidence type="ECO:0000256" key="2">
    <source>
        <dbReference type="ARBA" id="ARBA00012438"/>
    </source>
</evidence>
<organism evidence="10 11">
    <name type="scientific">Bradyrhizobium oligotrophicum S58</name>
    <dbReference type="NCBI Taxonomy" id="1245469"/>
    <lineage>
        <taxon>Bacteria</taxon>
        <taxon>Pseudomonadati</taxon>
        <taxon>Pseudomonadota</taxon>
        <taxon>Alphaproteobacteria</taxon>
        <taxon>Hyphomicrobiales</taxon>
        <taxon>Nitrobacteraceae</taxon>
        <taxon>Bradyrhizobium</taxon>
    </lineage>
</organism>
<dbReference type="HOGENOM" id="CLU_000445_114_57_5"/>
<keyword evidence="6 10" id="KW-0418">Kinase</keyword>
<dbReference type="PANTHER" id="PTHR41523">
    <property type="entry name" value="TWO-COMPONENT SYSTEM SENSOR PROTEIN"/>
    <property type="match status" value="1"/>
</dbReference>
<evidence type="ECO:0000313" key="11">
    <source>
        <dbReference type="Proteomes" id="UP000011841"/>
    </source>
</evidence>
<dbReference type="InterPro" id="IPR036890">
    <property type="entry name" value="HATPase_C_sf"/>
</dbReference>
<protein>
    <recommendedName>
        <fullName evidence="2">histidine kinase</fullName>
        <ecNumber evidence="2">2.7.13.3</ecNumber>
    </recommendedName>
</protein>
<dbReference type="GeneID" id="301819432"/>
<evidence type="ECO:0000256" key="1">
    <source>
        <dbReference type="ARBA" id="ARBA00000085"/>
    </source>
</evidence>
<dbReference type="InterPro" id="IPR011102">
    <property type="entry name" value="Sig_transdc_His_kinase_HWE"/>
</dbReference>
<dbReference type="GO" id="GO:0005524">
    <property type="term" value="F:ATP binding"/>
    <property type="evidence" value="ECO:0007669"/>
    <property type="project" value="UniProtKB-KW"/>
</dbReference>
<dbReference type="Gene3D" id="3.30.565.10">
    <property type="entry name" value="Histidine kinase-like ATPase, C-terminal domain"/>
    <property type="match status" value="1"/>
</dbReference>
<sequence length="256" mass="27947">MLEIHLTTEPPPHGAVTDRDFLTAEIRSLKRLLAEAESDAKTQFKKAEIEAREREAVDKLQKLILEELHHRIKNTLATVGAIVSQSLRNLPEAEGAQHAISGRLLALGHAHDLLLQAKLSSADLRTVIRSSIQAFDTPDESRFSISGPDVLVIPDAVIAIAMTLNELCTNALKFGALSVPEGRIDLLWSVDHKTRHVHVVWSEKHGPAVQQPTSRSFGTRLIQTLGTQIGGKVQLTYASTGFSYTLDAPIAVLNAP</sequence>
<evidence type="ECO:0000256" key="5">
    <source>
        <dbReference type="ARBA" id="ARBA00022741"/>
    </source>
</evidence>
<comment type="catalytic activity">
    <reaction evidence="1">
        <text>ATP + protein L-histidine = ADP + protein N-phospho-L-histidine.</text>
        <dbReference type="EC" id="2.7.13.3"/>
    </reaction>
</comment>
<keyword evidence="8" id="KW-0175">Coiled coil</keyword>
<keyword evidence="4" id="KW-0808">Transferase</keyword>
<feature type="coiled-coil region" evidence="8">
    <location>
        <begin position="19"/>
        <end position="66"/>
    </location>
</feature>
<gene>
    <name evidence="10" type="ORF">S58_56970</name>
</gene>
<accession>M4ZD49</accession>
<evidence type="ECO:0000256" key="3">
    <source>
        <dbReference type="ARBA" id="ARBA00022553"/>
    </source>
</evidence>
<feature type="domain" description="Signal transduction histidine kinase HWE region" evidence="9">
    <location>
        <begin position="67"/>
        <end position="149"/>
    </location>
</feature>
<dbReference type="SMART" id="SM00911">
    <property type="entry name" value="HWE_HK"/>
    <property type="match status" value="1"/>
</dbReference>
<dbReference type="PATRIC" id="fig|1245469.3.peg.5831"/>
<reference evidence="10 11" key="1">
    <citation type="journal article" date="2013" name="Appl. Environ. Microbiol.">
        <title>Genome analysis suggests that the soil oligotrophic bacterium Agromonas oligotrophica (Bradyrhizobium oligotrophicum) is a nitrogen-fixing symbiont of Aeschynomene indica.</title>
        <authorList>
            <person name="Okubo T."/>
            <person name="Fukushima S."/>
            <person name="Itakura M."/>
            <person name="Oshima K."/>
            <person name="Longtonglang A."/>
            <person name="Teaumroong N."/>
            <person name="Mitsui H."/>
            <person name="Hattori M."/>
            <person name="Hattori R."/>
            <person name="Hattori T."/>
            <person name="Minamisawa K."/>
        </authorList>
    </citation>
    <scope>NUCLEOTIDE SEQUENCE [LARGE SCALE GENOMIC DNA]</scope>
    <source>
        <strain evidence="10 11">S58</strain>
    </source>
</reference>
<keyword evidence="3" id="KW-0597">Phosphoprotein</keyword>
<evidence type="ECO:0000313" key="10">
    <source>
        <dbReference type="EMBL" id="BAM91674.1"/>
    </source>
</evidence>
<dbReference type="GO" id="GO:0004673">
    <property type="term" value="F:protein histidine kinase activity"/>
    <property type="evidence" value="ECO:0007669"/>
    <property type="project" value="UniProtKB-EC"/>
</dbReference>
<keyword evidence="5" id="KW-0547">Nucleotide-binding</keyword>
<dbReference type="Pfam" id="PF07536">
    <property type="entry name" value="HWE_HK"/>
    <property type="match status" value="1"/>
</dbReference>
<keyword evidence="11" id="KW-1185">Reference proteome</keyword>
<proteinExistence type="predicted"/>
<evidence type="ECO:0000256" key="6">
    <source>
        <dbReference type="ARBA" id="ARBA00022777"/>
    </source>
</evidence>
<dbReference type="RefSeq" id="WP_015668760.1">
    <property type="nucleotide sequence ID" value="NC_020453.1"/>
</dbReference>
<evidence type="ECO:0000259" key="9">
    <source>
        <dbReference type="SMART" id="SM00911"/>
    </source>
</evidence>
<dbReference type="eggNOG" id="COG3920">
    <property type="taxonomic scope" value="Bacteria"/>
</dbReference>
<dbReference type="AlphaFoldDB" id="M4ZD49"/>
<keyword evidence="7" id="KW-0067">ATP-binding</keyword>
<dbReference type="EC" id="2.7.13.3" evidence="2"/>
<evidence type="ECO:0000256" key="8">
    <source>
        <dbReference type="SAM" id="Coils"/>
    </source>
</evidence>
<dbReference type="PANTHER" id="PTHR41523:SF7">
    <property type="entry name" value="HISTIDINE KINASE"/>
    <property type="match status" value="1"/>
</dbReference>
<evidence type="ECO:0000256" key="4">
    <source>
        <dbReference type="ARBA" id="ARBA00022679"/>
    </source>
</evidence>